<sequence length="235" mass="27261">MILTILSLMTGIIVIGRFATLRVELVCLNEKSASLNWKSCKSKPHHYKQRYKPPTPTYSRVCSNWTLLLSGMIWLAIFCETQANAYPTVTETKEMMLASASHFKSSEIEEQEVYKYDYYRRSENSGNEDEDSKFLENILEQDAKSKKPEKRHVRAHLFPRRKVCHHFFPKYFSPAMLNDRNPDNFSGMKVGPNSEAQRGSSVRPNLPTKFYPPLVLMNSWSPAGRRSSMRLRWGK</sequence>
<name>A0ABP1S7F7_9HEXA</name>
<proteinExistence type="predicted"/>
<dbReference type="EMBL" id="CAXLJM020000164">
    <property type="protein sequence ID" value="CAL8146018.1"/>
    <property type="molecule type" value="Genomic_DNA"/>
</dbReference>
<evidence type="ECO:0000313" key="3">
    <source>
        <dbReference type="Proteomes" id="UP001642540"/>
    </source>
</evidence>
<accession>A0ABP1S7F7</accession>
<protein>
    <submittedName>
        <fullName evidence="2">Uncharacterized protein</fullName>
    </submittedName>
</protein>
<keyword evidence="3" id="KW-1185">Reference proteome</keyword>
<gene>
    <name evidence="2" type="ORF">ODALV1_LOCUS30676</name>
</gene>
<reference evidence="2 3" key="1">
    <citation type="submission" date="2024-08" db="EMBL/GenBank/DDBJ databases">
        <authorList>
            <person name="Cucini C."/>
            <person name="Frati F."/>
        </authorList>
    </citation>
    <scope>NUCLEOTIDE SEQUENCE [LARGE SCALE GENOMIC DNA]</scope>
</reference>
<organism evidence="2 3">
    <name type="scientific">Orchesella dallaii</name>
    <dbReference type="NCBI Taxonomy" id="48710"/>
    <lineage>
        <taxon>Eukaryota</taxon>
        <taxon>Metazoa</taxon>
        <taxon>Ecdysozoa</taxon>
        <taxon>Arthropoda</taxon>
        <taxon>Hexapoda</taxon>
        <taxon>Collembola</taxon>
        <taxon>Entomobryomorpha</taxon>
        <taxon>Entomobryoidea</taxon>
        <taxon>Orchesellidae</taxon>
        <taxon>Orchesellinae</taxon>
        <taxon>Orchesella</taxon>
    </lineage>
</organism>
<feature type="region of interest" description="Disordered" evidence="1">
    <location>
        <begin position="183"/>
        <end position="204"/>
    </location>
</feature>
<feature type="compositionally biased region" description="Polar residues" evidence="1">
    <location>
        <begin position="194"/>
        <end position="203"/>
    </location>
</feature>
<comment type="caution">
    <text evidence="2">The sequence shown here is derived from an EMBL/GenBank/DDBJ whole genome shotgun (WGS) entry which is preliminary data.</text>
</comment>
<evidence type="ECO:0000313" key="2">
    <source>
        <dbReference type="EMBL" id="CAL8146018.1"/>
    </source>
</evidence>
<evidence type="ECO:0000256" key="1">
    <source>
        <dbReference type="SAM" id="MobiDB-lite"/>
    </source>
</evidence>
<dbReference type="Proteomes" id="UP001642540">
    <property type="component" value="Unassembled WGS sequence"/>
</dbReference>